<dbReference type="Gene3D" id="3.90.550.10">
    <property type="entry name" value="Spore Coat Polysaccharide Biosynthesis Protein SpsA, Chain A"/>
    <property type="match status" value="1"/>
</dbReference>
<dbReference type="InterPro" id="IPR029044">
    <property type="entry name" value="Nucleotide-diphossugar_trans"/>
</dbReference>
<dbReference type="SUPFAM" id="SSF53448">
    <property type="entry name" value="Nucleotide-diphospho-sugar transferases"/>
    <property type="match status" value="1"/>
</dbReference>
<reference evidence="3 4" key="1">
    <citation type="submission" date="2017-03" db="EMBL/GenBank/DDBJ databases">
        <title>Lifting the veil on microbial sulfur biogeochemistry in mining wastewaters.</title>
        <authorList>
            <person name="Kantor R.S."/>
            <person name="Colenbrander Nelson T."/>
            <person name="Marshall S."/>
            <person name="Bennett D."/>
            <person name="Apte S."/>
            <person name="Camacho D."/>
            <person name="Thomas B.C."/>
            <person name="Warren L.A."/>
            <person name="Banfield J.F."/>
        </authorList>
    </citation>
    <scope>NUCLEOTIDE SEQUENCE [LARGE SCALE GENOMIC DNA]</scope>
    <source>
        <strain evidence="3">32-67-7</strain>
    </source>
</reference>
<comment type="caution">
    <text evidence="3">The sequence shown here is derived from an EMBL/GenBank/DDBJ whole genome shotgun (WGS) entry which is preliminary data.</text>
</comment>
<dbReference type="GO" id="GO:0016779">
    <property type="term" value="F:nucleotidyltransferase activity"/>
    <property type="evidence" value="ECO:0007669"/>
    <property type="project" value="UniProtKB-ARBA"/>
</dbReference>
<feature type="non-terminal residue" evidence="3">
    <location>
        <position position="30"/>
    </location>
</feature>
<gene>
    <name evidence="3" type="ORF">B7Z12_11695</name>
</gene>
<keyword evidence="1" id="KW-0460">Magnesium</keyword>
<dbReference type="Proteomes" id="UP000215616">
    <property type="component" value="Unassembled WGS sequence"/>
</dbReference>
<dbReference type="EMBL" id="NCDQ01000179">
    <property type="protein sequence ID" value="OYX02640.1"/>
    <property type="molecule type" value="Genomic_DNA"/>
</dbReference>
<sequence length="30" mass="3235">MTSLGAIILCGGASRRMGRDKAALDWDGRR</sequence>
<feature type="domain" description="MobA-like NTP transferase" evidence="2">
    <location>
        <begin position="6"/>
        <end position="29"/>
    </location>
</feature>
<evidence type="ECO:0000256" key="1">
    <source>
        <dbReference type="ARBA" id="ARBA00022842"/>
    </source>
</evidence>
<evidence type="ECO:0000313" key="3">
    <source>
        <dbReference type="EMBL" id="OYX02640.1"/>
    </source>
</evidence>
<dbReference type="Pfam" id="PF12804">
    <property type="entry name" value="NTP_transf_3"/>
    <property type="match status" value="1"/>
</dbReference>
<organism evidence="3 4">
    <name type="scientific">Caulobacter vibrioides</name>
    <name type="common">Caulobacter crescentus</name>
    <dbReference type="NCBI Taxonomy" id="155892"/>
    <lineage>
        <taxon>Bacteria</taxon>
        <taxon>Pseudomonadati</taxon>
        <taxon>Pseudomonadota</taxon>
        <taxon>Alphaproteobacteria</taxon>
        <taxon>Caulobacterales</taxon>
        <taxon>Caulobacteraceae</taxon>
        <taxon>Caulobacter</taxon>
    </lineage>
</organism>
<evidence type="ECO:0000313" key="4">
    <source>
        <dbReference type="Proteomes" id="UP000215616"/>
    </source>
</evidence>
<evidence type="ECO:0000259" key="2">
    <source>
        <dbReference type="Pfam" id="PF12804"/>
    </source>
</evidence>
<accession>A0A258D3Y2</accession>
<dbReference type="AlphaFoldDB" id="A0A258D3Y2"/>
<name>A0A258D3Y2_CAUVI</name>
<dbReference type="InterPro" id="IPR025877">
    <property type="entry name" value="MobA-like_NTP_Trfase"/>
</dbReference>
<protein>
    <submittedName>
        <fullName evidence="3">Molybdopterin-guanine dinucleotide biosynthesis protein A</fullName>
    </submittedName>
</protein>
<proteinExistence type="predicted"/>